<feature type="repeat" description="TPR" evidence="1">
    <location>
        <begin position="139"/>
        <end position="172"/>
    </location>
</feature>
<feature type="coiled-coil region" evidence="2">
    <location>
        <begin position="223"/>
        <end position="250"/>
    </location>
</feature>
<evidence type="ECO:0000256" key="1">
    <source>
        <dbReference type="PROSITE-ProRule" id="PRU00339"/>
    </source>
</evidence>
<dbReference type="Pfam" id="PF13174">
    <property type="entry name" value="TPR_6"/>
    <property type="match status" value="2"/>
</dbReference>
<dbReference type="Proteomes" id="UP000324209">
    <property type="component" value="Chromosome"/>
</dbReference>
<dbReference type="SUPFAM" id="SSF48452">
    <property type="entry name" value="TPR-like"/>
    <property type="match status" value="1"/>
</dbReference>
<dbReference type="Gene3D" id="1.25.40.10">
    <property type="entry name" value="Tetratricopeptide repeat domain"/>
    <property type="match status" value="2"/>
</dbReference>
<dbReference type="PROSITE" id="PS50005">
    <property type="entry name" value="TPR"/>
    <property type="match status" value="1"/>
</dbReference>
<proteinExistence type="predicted"/>
<reference evidence="4 5" key="1">
    <citation type="submission" date="2019-02" db="EMBL/GenBank/DDBJ databases">
        <title>Complete Genome Sequence and Methylome Analysis of free living Spirochaetas.</title>
        <authorList>
            <person name="Fomenkov A."/>
            <person name="Dubinina G."/>
            <person name="Leshcheva N."/>
            <person name="Mikheeva N."/>
            <person name="Grabovich M."/>
            <person name="Vincze T."/>
            <person name="Roberts R.J."/>
        </authorList>
    </citation>
    <scope>NUCLEOTIDE SEQUENCE [LARGE SCALE GENOMIC DNA]</scope>
    <source>
        <strain evidence="4 5">K2</strain>
    </source>
</reference>
<dbReference type="EMBL" id="CP036150">
    <property type="protein sequence ID" value="QEN07579.1"/>
    <property type="molecule type" value="Genomic_DNA"/>
</dbReference>
<keyword evidence="1" id="KW-0802">TPR repeat</keyword>
<dbReference type="KEGG" id="ock:EXM22_06100"/>
<organism evidence="4 5">
    <name type="scientific">Oceanispirochaeta crateris</name>
    <dbReference type="NCBI Taxonomy" id="2518645"/>
    <lineage>
        <taxon>Bacteria</taxon>
        <taxon>Pseudomonadati</taxon>
        <taxon>Spirochaetota</taxon>
        <taxon>Spirochaetia</taxon>
        <taxon>Spirochaetales</taxon>
        <taxon>Spirochaetaceae</taxon>
        <taxon>Oceanispirochaeta</taxon>
    </lineage>
</organism>
<sequence>MERNALRFKLLVFSLFMAMQATASAAPLEDEFLYALDLFREARYEQSSRLFQTILDDPDSLEIHGESEYWLFRCYFENNDLTEATEILEDFLIQYPSHKYNTDARYYKGRILFLQEEYENTIHFYSSFLTTFPLSSYGSNSLFWIGESLYYLGRFEEAEEIYNNLLKNYPRSVKVEAARYRLSLIEYCYREEELLKLLQWSHEEFLKSSSEYELKEKEFNQALSVYQEKLIELTKTRELYENRLNLLQLKESLLQLKETLMKDNNGGDQND</sequence>
<keyword evidence="2" id="KW-0175">Coiled coil</keyword>
<evidence type="ECO:0000256" key="3">
    <source>
        <dbReference type="SAM" id="SignalP"/>
    </source>
</evidence>
<dbReference type="OrthoDB" id="361691at2"/>
<feature type="signal peptide" evidence="3">
    <location>
        <begin position="1"/>
        <end position="25"/>
    </location>
</feature>
<evidence type="ECO:0000313" key="4">
    <source>
        <dbReference type="EMBL" id="QEN07579.1"/>
    </source>
</evidence>
<keyword evidence="5" id="KW-1185">Reference proteome</keyword>
<accession>A0A5C1QK65</accession>
<protein>
    <submittedName>
        <fullName evidence="4">Tetratricopeptide repeat protein</fullName>
    </submittedName>
</protein>
<evidence type="ECO:0000256" key="2">
    <source>
        <dbReference type="SAM" id="Coils"/>
    </source>
</evidence>
<name>A0A5C1QK65_9SPIO</name>
<feature type="chain" id="PRO_5022760011" evidence="3">
    <location>
        <begin position="26"/>
        <end position="271"/>
    </location>
</feature>
<dbReference type="InterPro" id="IPR019734">
    <property type="entry name" value="TPR_rpt"/>
</dbReference>
<dbReference type="AlphaFoldDB" id="A0A5C1QK65"/>
<gene>
    <name evidence="4" type="ORF">EXM22_06100</name>
</gene>
<keyword evidence="3" id="KW-0732">Signal</keyword>
<evidence type="ECO:0000313" key="5">
    <source>
        <dbReference type="Proteomes" id="UP000324209"/>
    </source>
</evidence>
<dbReference type="InterPro" id="IPR011990">
    <property type="entry name" value="TPR-like_helical_dom_sf"/>
</dbReference>